<organism evidence="7 8">
    <name type="scientific">candidate division MSBL1 archaeon SCGC-AAA382C18</name>
    <dbReference type="NCBI Taxonomy" id="1698281"/>
    <lineage>
        <taxon>Archaea</taxon>
        <taxon>Methanobacteriati</taxon>
        <taxon>Methanobacteriota</taxon>
        <taxon>candidate division MSBL1</taxon>
    </lineage>
</organism>
<feature type="transmembrane region" description="Helical" evidence="6">
    <location>
        <begin position="135"/>
        <end position="156"/>
    </location>
</feature>
<evidence type="ECO:0000256" key="3">
    <source>
        <dbReference type="ARBA" id="ARBA00022692"/>
    </source>
</evidence>
<keyword evidence="4 6" id="KW-1133">Transmembrane helix</keyword>
<evidence type="ECO:0000256" key="5">
    <source>
        <dbReference type="ARBA" id="ARBA00023136"/>
    </source>
</evidence>
<feature type="transmembrane region" description="Helical" evidence="6">
    <location>
        <begin position="268"/>
        <end position="285"/>
    </location>
</feature>
<feature type="transmembrane region" description="Helical" evidence="6">
    <location>
        <begin position="6"/>
        <end position="26"/>
    </location>
</feature>
<dbReference type="PANTHER" id="PTHR30482:SF10">
    <property type="entry name" value="HIGH-AFFINITY BRANCHED-CHAIN AMINO ACID TRANSPORT PROTEIN BRAE"/>
    <property type="match status" value="1"/>
</dbReference>
<dbReference type="PATRIC" id="fig|1698281.3.peg.112"/>
<proteinExistence type="predicted"/>
<feature type="transmembrane region" description="Helical" evidence="6">
    <location>
        <begin position="60"/>
        <end position="81"/>
    </location>
</feature>
<comment type="subcellular location">
    <subcellularLocation>
        <location evidence="1">Cell membrane</location>
        <topology evidence="1">Multi-pass membrane protein</topology>
    </subcellularLocation>
</comment>
<dbReference type="AlphaFoldDB" id="A0A133VKI7"/>
<evidence type="ECO:0000313" key="8">
    <source>
        <dbReference type="Proteomes" id="UP000070404"/>
    </source>
</evidence>
<evidence type="ECO:0000256" key="6">
    <source>
        <dbReference type="SAM" id="Phobius"/>
    </source>
</evidence>
<evidence type="ECO:0000256" key="2">
    <source>
        <dbReference type="ARBA" id="ARBA00022475"/>
    </source>
</evidence>
<evidence type="ECO:0000313" key="7">
    <source>
        <dbReference type="EMBL" id="KXB06954.1"/>
    </source>
</evidence>
<dbReference type="GO" id="GO:0005886">
    <property type="term" value="C:plasma membrane"/>
    <property type="evidence" value="ECO:0007669"/>
    <property type="project" value="UniProtKB-SubCell"/>
</dbReference>
<keyword evidence="3 6" id="KW-0812">Transmembrane</keyword>
<accession>A0A133VKI7</accession>
<sequence length="300" mass="32813">MALFDFFVTIALSASIFALFALGLNLKWGFAGLLDFGHVAFLALGAYTTVLLSLNGVPLILSIIAGMFLAALAGALLGFPALRLREDYLAIVTLSFAQILNLVLKNEEWLTRGTLGIHGFSRPLDNLIPATEYDYFLLGLVITIIIIVFLILKILVESPWGRVLKSIREDELVSSALGKNVFSYKIQALALGSAIAALAGSLWAFRIQYIIPRAFGPMLTFFAWTAIVLGGSSDNRGTLIGAFLLWGFLRNGTRFLTDYIPFESTQMGAMRLMIIGILLIILMRFKPEGLVGKKEELSIG</sequence>
<comment type="caution">
    <text evidence="7">The sequence shown here is derived from an EMBL/GenBank/DDBJ whole genome shotgun (WGS) entry which is preliminary data.</text>
</comment>
<dbReference type="Pfam" id="PF02653">
    <property type="entry name" value="BPD_transp_2"/>
    <property type="match status" value="1"/>
</dbReference>
<dbReference type="PANTHER" id="PTHR30482">
    <property type="entry name" value="HIGH-AFFINITY BRANCHED-CHAIN AMINO ACID TRANSPORT SYSTEM PERMEASE"/>
    <property type="match status" value="1"/>
</dbReference>
<protein>
    <recommendedName>
        <fullName evidence="9">Branched-chain amino acid ABC transporter permease</fullName>
    </recommendedName>
</protein>
<evidence type="ECO:0008006" key="9">
    <source>
        <dbReference type="Google" id="ProtNLM"/>
    </source>
</evidence>
<keyword evidence="5 6" id="KW-0472">Membrane</keyword>
<evidence type="ECO:0000256" key="4">
    <source>
        <dbReference type="ARBA" id="ARBA00022989"/>
    </source>
</evidence>
<feature type="transmembrane region" description="Helical" evidence="6">
    <location>
        <begin position="33"/>
        <end position="54"/>
    </location>
</feature>
<dbReference type="EMBL" id="LHYF01000016">
    <property type="protein sequence ID" value="KXB06954.1"/>
    <property type="molecule type" value="Genomic_DNA"/>
</dbReference>
<keyword evidence="2" id="KW-1003">Cell membrane</keyword>
<evidence type="ECO:0000256" key="1">
    <source>
        <dbReference type="ARBA" id="ARBA00004651"/>
    </source>
</evidence>
<dbReference type="CDD" id="cd06581">
    <property type="entry name" value="TM_PBP1_LivM_like"/>
    <property type="match status" value="1"/>
</dbReference>
<feature type="transmembrane region" description="Helical" evidence="6">
    <location>
        <begin position="210"/>
        <end position="230"/>
    </location>
</feature>
<dbReference type="GO" id="GO:0015658">
    <property type="term" value="F:branched-chain amino acid transmembrane transporter activity"/>
    <property type="evidence" value="ECO:0007669"/>
    <property type="project" value="InterPro"/>
</dbReference>
<gene>
    <name evidence="7" type="ORF">AKJ52_01240</name>
</gene>
<dbReference type="Proteomes" id="UP000070404">
    <property type="component" value="Unassembled WGS sequence"/>
</dbReference>
<keyword evidence="8" id="KW-1185">Reference proteome</keyword>
<dbReference type="InterPro" id="IPR043428">
    <property type="entry name" value="LivM-like"/>
</dbReference>
<name>A0A133VKI7_9EURY</name>
<reference evidence="7 8" key="1">
    <citation type="journal article" date="2016" name="Sci. Rep.">
        <title>Metabolic traits of an uncultured archaeal lineage -MSBL1- from brine pools of the Red Sea.</title>
        <authorList>
            <person name="Mwirichia R."/>
            <person name="Alam I."/>
            <person name="Rashid M."/>
            <person name="Vinu M."/>
            <person name="Ba-Alawi W."/>
            <person name="Anthony Kamau A."/>
            <person name="Kamanda Ngugi D."/>
            <person name="Goker M."/>
            <person name="Klenk H.P."/>
            <person name="Bajic V."/>
            <person name="Stingl U."/>
        </authorList>
    </citation>
    <scope>NUCLEOTIDE SEQUENCE [LARGE SCALE GENOMIC DNA]</scope>
    <source>
        <strain evidence="7">SCGC-AAA382C18</strain>
    </source>
</reference>
<feature type="transmembrane region" description="Helical" evidence="6">
    <location>
        <begin position="186"/>
        <end position="204"/>
    </location>
</feature>
<dbReference type="InterPro" id="IPR001851">
    <property type="entry name" value="ABC_transp_permease"/>
</dbReference>